<dbReference type="InterPro" id="IPR050493">
    <property type="entry name" value="FAD-dep_Monooxygenase_BioMet"/>
</dbReference>
<comment type="caution">
    <text evidence="7">The sequence shown here is derived from an EMBL/GenBank/DDBJ whole genome shotgun (WGS) entry which is preliminary data.</text>
</comment>
<dbReference type="InterPro" id="IPR036188">
    <property type="entry name" value="FAD/NAD-bd_sf"/>
</dbReference>
<protein>
    <recommendedName>
        <fullName evidence="6">FAD-binding domain-containing protein</fullName>
    </recommendedName>
</protein>
<dbReference type="PANTHER" id="PTHR13789">
    <property type="entry name" value="MONOOXYGENASE"/>
    <property type="match status" value="1"/>
</dbReference>
<organism evidence="7 8">
    <name type="scientific">Fusarium floridanum</name>
    <dbReference type="NCBI Taxonomy" id="1325733"/>
    <lineage>
        <taxon>Eukaryota</taxon>
        <taxon>Fungi</taxon>
        <taxon>Dikarya</taxon>
        <taxon>Ascomycota</taxon>
        <taxon>Pezizomycotina</taxon>
        <taxon>Sordariomycetes</taxon>
        <taxon>Hypocreomycetidae</taxon>
        <taxon>Hypocreales</taxon>
        <taxon>Nectriaceae</taxon>
        <taxon>Fusarium</taxon>
        <taxon>Fusarium solani species complex</taxon>
    </lineage>
</organism>
<keyword evidence="3" id="KW-0274">FAD</keyword>
<dbReference type="Proteomes" id="UP000287972">
    <property type="component" value="Unassembled WGS sequence"/>
</dbReference>
<evidence type="ECO:0000259" key="6">
    <source>
        <dbReference type="Pfam" id="PF01494"/>
    </source>
</evidence>
<evidence type="ECO:0000256" key="3">
    <source>
        <dbReference type="ARBA" id="ARBA00022827"/>
    </source>
</evidence>
<keyword evidence="4" id="KW-0560">Oxidoreductase</keyword>
<keyword evidence="2" id="KW-0285">Flavoprotein</keyword>
<keyword evidence="8" id="KW-1185">Reference proteome</keyword>
<comment type="similarity">
    <text evidence="1">Belongs to the paxM FAD-dependent monooxygenase family.</text>
</comment>
<dbReference type="AlphaFoldDB" id="A0A428RGU3"/>
<evidence type="ECO:0000256" key="4">
    <source>
        <dbReference type="ARBA" id="ARBA00023002"/>
    </source>
</evidence>
<dbReference type="SUPFAM" id="SSF51905">
    <property type="entry name" value="FAD/NAD(P)-binding domain"/>
    <property type="match status" value="1"/>
</dbReference>
<accession>A0A428RGU3</accession>
<name>A0A428RGU3_9HYPO</name>
<evidence type="ECO:0000256" key="1">
    <source>
        <dbReference type="ARBA" id="ARBA00007992"/>
    </source>
</evidence>
<dbReference type="EMBL" id="NKCL01000280">
    <property type="protein sequence ID" value="RSL76754.1"/>
    <property type="molecule type" value="Genomic_DNA"/>
</dbReference>
<dbReference type="InterPro" id="IPR002938">
    <property type="entry name" value="FAD-bd"/>
</dbReference>
<dbReference type="Gene3D" id="3.50.50.60">
    <property type="entry name" value="FAD/NAD(P)-binding domain"/>
    <property type="match status" value="1"/>
</dbReference>
<reference evidence="7 8" key="1">
    <citation type="submission" date="2017-06" db="EMBL/GenBank/DDBJ databases">
        <title>Comparative genomic analysis of Ambrosia Fusariam Clade fungi.</title>
        <authorList>
            <person name="Stajich J.E."/>
            <person name="Carrillo J."/>
            <person name="Kijimoto T."/>
            <person name="Eskalen A."/>
            <person name="O'Donnell K."/>
            <person name="Kasson M."/>
        </authorList>
    </citation>
    <scope>NUCLEOTIDE SEQUENCE [LARGE SCALE GENOMIC DNA]</scope>
    <source>
        <strain evidence="7 8">NRRL62606</strain>
    </source>
</reference>
<evidence type="ECO:0000313" key="8">
    <source>
        <dbReference type="Proteomes" id="UP000287972"/>
    </source>
</evidence>
<evidence type="ECO:0000313" key="7">
    <source>
        <dbReference type="EMBL" id="RSL76754.1"/>
    </source>
</evidence>
<dbReference type="GO" id="GO:0004497">
    <property type="term" value="F:monooxygenase activity"/>
    <property type="evidence" value="ECO:0007669"/>
    <property type="project" value="UniProtKB-KW"/>
</dbReference>
<sequence length="462" mass="51794">MAFDNAAKNGVTKGRLIVVGAGYAGLATAIELARKGFEVEVIEGVKQLTTQGDIIQLGSNATRVMRNWGDVLTEETRASGKPSSMTIADKLGKTLLQAPMPTEFDGFPVLYSNRGSLQRLIFDHAKSLGIKFRFGTRVESYFEQDDCAGVVVGGERLQADAVIAADGIHSTARKHVIGIHQYPRTSGFAVYRSCFPLDLFANDPLTKPLTEVKEDTFKVWLGTDVHAIMFITVAVRQAIIFCTHKDTYEVEESWSNPGDIDELLQVVDGWDPVIQAAMKVIPKEKLIDWKLLWRDPIRQWVSPKGRIVLAGDAAHPHLPTSGQGAAQAFEDAATIGVLFDKLSRDDIPTAFKAFEKLRFERTSLTQRMGWETRHRWHQTDWEAVSADPSFLKMPQPMWLNNFDAEEYAEKRLSEVVESVKSGSPFKSGNLPEGHVHEDWTVEMMMELEKEQAKEHFYRVANR</sequence>
<gene>
    <name evidence="7" type="ORF">CEP51_009681</name>
</gene>
<evidence type="ECO:0000256" key="2">
    <source>
        <dbReference type="ARBA" id="ARBA00022630"/>
    </source>
</evidence>
<dbReference type="GO" id="GO:0071949">
    <property type="term" value="F:FAD binding"/>
    <property type="evidence" value="ECO:0007669"/>
    <property type="project" value="InterPro"/>
</dbReference>
<evidence type="ECO:0000256" key="5">
    <source>
        <dbReference type="ARBA" id="ARBA00023033"/>
    </source>
</evidence>
<dbReference type="Pfam" id="PF01494">
    <property type="entry name" value="FAD_binding_3"/>
    <property type="match status" value="1"/>
</dbReference>
<dbReference type="PANTHER" id="PTHR13789:SF236">
    <property type="entry name" value="MONOOXYGENASE, PUTATIVE (AFU_ORTHOLOGUE AFUA_6G12060)-RELATED"/>
    <property type="match status" value="1"/>
</dbReference>
<proteinExistence type="inferred from homology"/>
<dbReference type="SUPFAM" id="SSF54373">
    <property type="entry name" value="FAD-linked reductases, C-terminal domain"/>
    <property type="match status" value="1"/>
</dbReference>
<feature type="domain" description="FAD-binding" evidence="6">
    <location>
        <begin position="17"/>
        <end position="337"/>
    </location>
</feature>
<keyword evidence="5" id="KW-0503">Monooxygenase</keyword>
<dbReference type="PRINTS" id="PR00420">
    <property type="entry name" value="RNGMNOXGNASE"/>
</dbReference>